<evidence type="ECO:0000313" key="5">
    <source>
        <dbReference type="EMBL" id="MCL7038008.1"/>
    </source>
</evidence>
<reference evidence="5" key="1">
    <citation type="submission" date="2022-03" db="EMBL/GenBank/DDBJ databases">
        <title>A functionally conserved STORR gene fusion in Papaver species that diverged 16.8 million years ago.</title>
        <authorList>
            <person name="Catania T."/>
        </authorList>
    </citation>
    <scope>NUCLEOTIDE SEQUENCE</scope>
    <source>
        <strain evidence="5">S-191538</strain>
    </source>
</reference>
<feature type="domain" description="Wall-associated receptor kinase galacturonan-binding" evidence="4">
    <location>
        <begin position="38"/>
        <end position="101"/>
    </location>
</feature>
<proteinExistence type="predicted"/>
<accession>A0AA41SP53</accession>
<evidence type="ECO:0000256" key="1">
    <source>
        <dbReference type="ARBA" id="ARBA00004167"/>
    </source>
</evidence>
<gene>
    <name evidence="5" type="ORF">MKW94_008489</name>
</gene>
<evidence type="ECO:0000313" key="6">
    <source>
        <dbReference type="Proteomes" id="UP001177140"/>
    </source>
</evidence>
<keyword evidence="6" id="KW-1185">Reference proteome</keyword>
<dbReference type="PANTHER" id="PTHR33491">
    <property type="entry name" value="OSJNBA0016N04.9 PROTEIN"/>
    <property type="match status" value="1"/>
</dbReference>
<feature type="signal peptide" evidence="3">
    <location>
        <begin position="1"/>
        <end position="23"/>
    </location>
</feature>
<name>A0AA41SP53_PAPNU</name>
<feature type="non-terminal residue" evidence="5">
    <location>
        <position position="1"/>
    </location>
</feature>
<comment type="subcellular location">
    <subcellularLocation>
        <location evidence="1">Membrane</location>
        <topology evidence="1">Single-pass membrane protein</topology>
    </subcellularLocation>
</comment>
<protein>
    <recommendedName>
        <fullName evidence="4">Wall-associated receptor kinase galacturonan-binding domain-containing protein</fullName>
    </recommendedName>
</protein>
<dbReference type="InterPro" id="IPR025287">
    <property type="entry name" value="WAK_GUB"/>
</dbReference>
<evidence type="ECO:0000256" key="3">
    <source>
        <dbReference type="SAM" id="SignalP"/>
    </source>
</evidence>
<dbReference type="AlphaFoldDB" id="A0AA41SP53"/>
<dbReference type="EMBL" id="JAJJMA010185694">
    <property type="protein sequence ID" value="MCL7038008.1"/>
    <property type="molecule type" value="Genomic_DNA"/>
</dbReference>
<dbReference type="Gene3D" id="2.10.25.10">
    <property type="entry name" value="Laminin"/>
    <property type="match status" value="1"/>
</dbReference>
<dbReference type="GO" id="GO:0016020">
    <property type="term" value="C:membrane"/>
    <property type="evidence" value="ECO:0007669"/>
    <property type="project" value="UniProtKB-SubCell"/>
</dbReference>
<keyword evidence="2 3" id="KW-0732">Signal</keyword>
<comment type="caution">
    <text evidence="5">The sequence shown here is derived from an EMBL/GenBank/DDBJ whole genome shotgun (WGS) entry which is preliminary data.</text>
</comment>
<dbReference type="Proteomes" id="UP001177140">
    <property type="component" value="Unassembled WGS sequence"/>
</dbReference>
<sequence length="303" mass="33073">MALQVLSKLQCFVLLLWMCLASAEVSIAGSREISKPDCKNHCGNVSIPYPFGIGAGCFLDEWFEISCEESPTRPEPYRHGFTRPVYMTGLTNYSVSNISILDGDMTAEIPIARNCPDMEFDGTSDAFLGKFTFSSTKNRFIGMGCNTWAAFLGLESQDDNVSGTGCVAVCEREEDDVTDGSCSGVGCCQTSIPDGLQALVWKVGRIFPKNLSSNYTDYNHNSNSCSYGLLIETSSFQYSSIYLKDFKKVSAPVVKLKRTGLSYACGPNTDCIEPAGNKTRGYRCNCRSGYRGNPYLSTAGSCE</sequence>
<evidence type="ECO:0000256" key="2">
    <source>
        <dbReference type="ARBA" id="ARBA00022729"/>
    </source>
</evidence>
<organism evidence="5 6">
    <name type="scientific">Papaver nudicaule</name>
    <name type="common">Iceland poppy</name>
    <dbReference type="NCBI Taxonomy" id="74823"/>
    <lineage>
        <taxon>Eukaryota</taxon>
        <taxon>Viridiplantae</taxon>
        <taxon>Streptophyta</taxon>
        <taxon>Embryophyta</taxon>
        <taxon>Tracheophyta</taxon>
        <taxon>Spermatophyta</taxon>
        <taxon>Magnoliopsida</taxon>
        <taxon>Ranunculales</taxon>
        <taxon>Papaveraceae</taxon>
        <taxon>Papaveroideae</taxon>
        <taxon>Papaver</taxon>
    </lineage>
</organism>
<evidence type="ECO:0000259" key="4">
    <source>
        <dbReference type="Pfam" id="PF13947"/>
    </source>
</evidence>
<feature type="chain" id="PRO_5041216617" description="Wall-associated receptor kinase galacturonan-binding domain-containing protein" evidence="3">
    <location>
        <begin position="24"/>
        <end position="303"/>
    </location>
</feature>
<dbReference type="GO" id="GO:0030247">
    <property type="term" value="F:polysaccharide binding"/>
    <property type="evidence" value="ECO:0007669"/>
    <property type="project" value="InterPro"/>
</dbReference>
<dbReference type="Pfam" id="PF13947">
    <property type="entry name" value="GUB_WAK_bind"/>
    <property type="match status" value="1"/>
</dbReference>